<sequence length="147" mass="15528">MDRTTTRLFAELFANGLSIVILFDAVVVNRYTNACAPTPVGTAFDCGIVANNSVTLSGFDVAEITPDFNGSRMYTANCTCDTENCLQILDSPLSTNVITQLNPQGSTITMIVTCNQTTANPIPSLYFDYTFNGVSSTIAAAGGAVCT</sequence>
<proteinExistence type="predicted"/>
<keyword evidence="2" id="KW-1185">Reference proteome</keyword>
<reference evidence="3" key="1">
    <citation type="submission" date="2017-02" db="UniProtKB">
        <authorList>
            <consortium name="WormBaseParasite"/>
        </authorList>
    </citation>
    <scope>IDENTIFICATION</scope>
</reference>
<dbReference type="EMBL" id="UXUI01007283">
    <property type="protein sequence ID" value="VDD86754.1"/>
    <property type="molecule type" value="Genomic_DNA"/>
</dbReference>
<evidence type="ECO:0000313" key="1">
    <source>
        <dbReference type="EMBL" id="VDD86754.1"/>
    </source>
</evidence>
<accession>A0A0N4UXD1</accession>
<evidence type="ECO:0000313" key="2">
    <source>
        <dbReference type="Proteomes" id="UP000274131"/>
    </source>
</evidence>
<organism evidence="3">
    <name type="scientific">Enterobius vermicularis</name>
    <name type="common">Human pinworm</name>
    <dbReference type="NCBI Taxonomy" id="51028"/>
    <lineage>
        <taxon>Eukaryota</taxon>
        <taxon>Metazoa</taxon>
        <taxon>Ecdysozoa</taxon>
        <taxon>Nematoda</taxon>
        <taxon>Chromadorea</taxon>
        <taxon>Rhabditida</taxon>
        <taxon>Spirurina</taxon>
        <taxon>Oxyuridomorpha</taxon>
        <taxon>Oxyuroidea</taxon>
        <taxon>Oxyuridae</taxon>
        <taxon>Enterobius</taxon>
    </lineage>
</organism>
<evidence type="ECO:0000313" key="3">
    <source>
        <dbReference type="WBParaSite" id="EVEC_0000218901-mRNA-1"/>
    </source>
</evidence>
<dbReference type="AlphaFoldDB" id="A0A0N4UXD1"/>
<name>A0A0N4UXD1_ENTVE</name>
<protein>
    <submittedName>
        <fullName evidence="1 3">Uncharacterized protein</fullName>
    </submittedName>
</protein>
<gene>
    <name evidence="1" type="ORF">EVEC_LOCUS1897</name>
</gene>
<reference evidence="1 2" key="2">
    <citation type="submission" date="2018-10" db="EMBL/GenBank/DDBJ databases">
        <authorList>
            <consortium name="Pathogen Informatics"/>
        </authorList>
    </citation>
    <scope>NUCLEOTIDE SEQUENCE [LARGE SCALE GENOMIC DNA]</scope>
</reference>
<dbReference type="Proteomes" id="UP000274131">
    <property type="component" value="Unassembled WGS sequence"/>
</dbReference>
<dbReference type="WBParaSite" id="EVEC_0000218901-mRNA-1">
    <property type="protein sequence ID" value="EVEC_0000218901-mRNA-1"/>
    <property type="gene ID" value="EVEC_0000218901"/>
</dbReference>